<dbReference type="PANTHER" id="PTHR13254">
    <property type="entry name" value="GOLGI AUTOANTIGEN, GOLGIN SUBFAMILY A, 7"/>
    <property type="match status" value="1"/>
</dbReference>
<name>A0A1A9WYP2_9MUSC</name>
<dbReference type="VEuPathDB" id="VectorBase:GBRI037490"/>
<reference evidence="1" key="2">
    <citation type="submission" date="2020-05" db="UniProtKB">
        <authorList>
            <consortium name="EnsemblMetazoa"/>
        </authorList>
    </citation>
    <scope>IDENTIFICATION</scope>
    <source>
        <strain evidence="1">IAEA</strain>
    </source>
</reference>
<keyword evidence="2" id="KW-1185">Reference proteome</keyword>
<organism evidence="1 2">
    <name type="scientific">Glossina brevipalpis</name>
    <dbReference type="NCBI Taxonomy" id="37001"/>
    <lineage>
        <taxon>Eukaryota</taxon>
        <taxon>Metazoa</taxon>
        <taxon>Ecdysozoa</taxon>
        <taxon>Arthropoda</taxon>
        <taxon>Hexapoda</taxon>
        <taxon>Insecta</taxon>
        <taxon>Pterygota</taxon>
        <taxon>Neoptera</taxon>
        <taxon>Endopterygota</taxon>
        <taxon>Diptera</taxon>
        <taxon>Brachycera</taxon>
        <taxon>Muscomorpha</taxon>
        <taxon>Hippoboscoidea</taxon>
        <taxon>Glossinidae</taxon>
        <taxon>Glossina</taxon>
    </lineage>
</organism>
<evidence type="ECO:0000313" key="2">
    <source>
        <dbReference type="Proteomes" id="UP000091820"/>
    </source>
</evidence>
<accession>A0A1A9WYP2</accession>
<dbReference type="InterPro" id="IPR051371">
    <property type="entry name" value="Ras_palmitoyltransferase"/>
</dbReference>
<dbReference type="AlphaFoldDB" id="A0A1A9WYP2"/>
<reference evidence="2" key="1">
    <citation type="submission" date="2014-03" db="EMBL/GenBank/DDBJ databases">
        <authorList>
            <person name="Aksoy S."/>
            <person name="Warren W."/>
            <person name="Wilson R.K."/>
        </authorList>
    </citation>
    <scope>NUCLEOTIDE SEQUENCE [LARGE SCALE GENOMIC DNA]</scope>
    <source>
        <strain evidence="2">IAEA</strain>
    </source>
</reference>
<proteinExistence type="predicted"/>
<dbReference type="STRING" id="37001.A0A1A9WYP2"/>
<dbReference type="EnsemblMetazoa" id="GBRI037490-RA">
    <property type="protein sequence ID" value="GBRI037490-PA"/>
    <property type="gene ID" value="GBRI037490"/>
</dbReference>
<dbReference type="GO" id="GO:0002178">
    <property type="term" value="C:palmitoyltransferase complex"/>
    <property type="evidence" value="ECO:0007669"/>
    <property type="project" value="TreeGrafter"/>
</dbReference>
<evidence type="ECO:0000313" key="1">
    <source>
        <dbReference type="EnsemblMetazoa" id="GBRI037490-PA"/>
    </source>
</evidence>
<dbReference type="GO" id="GO:0006612">
    <property type="term" value="P:protein targeting to membrane"/>
    <property type="evidence" value="ECO:0007669"/>
    <property type="project" value="TreeGrafter"/>
</dbReference>
<protein>
    <submittedName>
        <fullName evidence="1">Uncharacterized protein</fullName>
    </submittedName>
</protein>
<dbReference type="Proteomes" id="UP000091820">
    <property type="component" value="Unassembled WGS sequence"/>
</dbReference>
<dbReference type="PANTHER" id="PTHR13254:SF0">
    <property type="entry name" value="GOLGIN SUBFAMILY A MEMBER 7_ERF4 DOMAIN-CONTAINING PROTEIN"/>
    <property type="match status" value="1"/>
</dbReference>
<sequence>MCYNNTLDFDIRAVVCIFLVRKNYHHIKYGSWRLALNIERLAFESTITRLNEFFAYCEDCIVCIIAYLFVPNRITKKTLREIAKFVASQNKRTYNPKELEVINIPHRAFRVIEMTFIDHLRGTRFPLSHSNEEFFMQSLQFFAMTDKKLKLNERPEVFHICKVSVIEYTKPAFRQPTYFAVKLNKKLHGNI</sequence>